<proteinExistence type="predicted"/>
<sequence length="416" mass="44928">MLRFSTLVNCAALLAVFVAPADADPNENDWPQWRGATGDNKAAAADVPLIWGEEENLLWKTPVPGRGHSSPTVRGDYVFLTTADEQQHVQSILAFDRQSGKLLWSKQVFEGGMDDKAHRRNTQATPSVACSDDRLFASFMNDGHVWVLSFDFTGNELWRANVGEFASHWGYSASPILYEGNVIIAADHKQGGYLAAFTQASGSPVWTTARPADPNYPSPIVHHVSGKDQLLMAGLDRIASYSPKTGKLLWETAGVTTECVGTVVVEGDLAFASGGYPGNVTMAVKTDGSGEVVWQNRVKVYVPSMLTHDGLLYAVTDNGIAYCWDAATGDEQWKKRLGGTFNTSPVLAGDKIVAACEDGTTYVLATGGAKCQVLAENQLGNEVYATPTFAGNRAYIRYAVIDGDARQEYLACIGEK</sequence>
<gene>
    <name evidence="3" type="ORF">NG895_23785</name>
</gene>
<dbReference type="Pfam" id="PF13360">
    <property type="entry name" value="PQQ_2"/>
    <property type="match status" value="1"/>
</dbReference>
<evidence type="ECO:0000259" key="2">
    <source>
        <dbReference type="Pfam" id="PF13360"/>
    </source>
</evidence>
<keyword evidence="4" id="KW-1185">Reference proteome</keyword>
<dbReference type="InterPro" id="IPR011047">
    <property type="entry name" value="Quinoprotein_ADH-like_sf"/>
</dbReference>
<evidence type="ECO:0000256" key="1">
    <source>
        <dbReference type="SAM" id="SignalP"/>
    </source>
</evidence>
<dbReference type="InterPro" id="IPR018391">
    <property type="entry name" value="PQQ_b-propeller_rpt"/>
</dbReference>
<dbReference type="PANTHER" id="PTHR34512:SF30">
    <property type="entry name" value="OUTER MEMBRANE PROTEIN ASSEMBLY FACTOR BAMB"/>
    <property type="match status" value="1"/>
</dbReference>
<protein>
    <submittedName>
        <fullName evidence="3">PQQ-binding-like beta-propeller repeat protein</fullName>
    </submittedName>
</protein>
<dbReference type="SMART" id="SM00564">
    <property type="entry name" value="PQQ"/>
    <property type="match status" value="5"/>
</dbReference>
<dbReference type="Proteomes" id="UP001155241">
    <property type="component" value="Unassembled WGS sequence"/>
</dbReference>
<dbReference type="EMBL" id="JAMXLR010000079">
    <property type="protein sequence ID" value="MCO6046933.1"/>
    <property type="molecule type" value="Genomic_DNA"/>
</dbReference>
<evidence type="ECO:0000313" key="4">
    <source>
        <dbReference type="Proteomes" id="UP001155241"/>
    </source>
</evidence>
<dbReference type="InterPro" id="IPR015943">
    <property type="entry name" value="WD40/YVTN_repeat-like_dom_sf"/>
</dbReference>
<dbReference type="SUPFAM" id="SSF50998">
    <property type="entry name" value="Quinoprotein alcohol dehydrogenase-like"/>
    <property type="match status" value="1"/>
</dbReference>
<dbReference type="AlphaFoldDB" id="A0A9X2JJN2"/>
<dbReference type="InterPro" id="IPR002372">
    <property type="entry name" value="PQQ_rpt_dom"/>
</dbReference>
<dbReference type="Gene3D" id="2.40.10.480">
    <property type="match status" value="1"/>
</dbReference>
<feature type="signal peptide" evidence="1">
    <location>
        <begin position="1"/>
        <end position="23"/>
    </location>
</feature>
<feature type="chain" id="PRO_5040981854" evidence="1">
    <location>
        <begin position="24"/>
        <end position="416"/>
    </location>
</feature>
<keyword evidence="1" id="KW-0732">Signal</keyword>
<dbReference type="Gene3D" id="2.130.10.10">
    <property type="entry name" value="YVTN repeat-like/Quinoprotein amine dehydrogenase"/>
    <property type="match status" value="2"/>
</dbReference>
<organism evidence="3 4">
    <name type="scientific">Aeoliella straminimaris</name>
    <dbReference type="NCBI Taxonomy" id="2954799"/>
    <lineage>
        <taxon>Bacteria</taxon>
        <taxon>Pseudomonadati</taxon>
        <taxon>Planctomycetota</taxon>
        <taxon>Planctomycetia</taxon>
        <taxon>Pirellulales</taxon>
        <taxon>Lacipirellulaceae</taxon>
        <taxon>Aeoliella</taxon>
    </lineage>
</organism>
<accession>A0A9X2JJN2</accession>
<feature type="domain" description="Pyrrolo-quinoline quinone repeat" evidence="2">
    <location>
        <begin position="91"/>
        <end position="334"/>
    </location>
</feature>
<name>A0A9X2JJN2_9BACT</name>
<comment type="caution">
    <text evidence="3">The sequence shown here is derived from an EMBL/GenBank/DDBJ whole genome shotgun (WGS) entry which is preliminary data.</text>
</comment>
<evidence type="ECO:0000313" key="3">
    <source>
        <dbReference type="EMBL" id="MCO6046933.1"/>
    </source>
</evidence>
<reference evidence="3" key="1">
    <citation type="submission" date="2022-06" db="EMBL/GenBank/DDBJ databases">
        <title>Aeoliella straminimaris, a novel planctomycete from sediments.</title>
        <authorList>
            <person name="Vitorino I.R."/>
            <person name="Lage O.M."/>
        </authorList>
    </citation>
    <scope>NUCLEOTIDE SEQUENCE</scope>
    <source>
        <strain evidence="3">ICT_H6.2</strain>
    </source>
</reference>
<dbReference type="PANTHER" id="PTHR34512">
    <property type="entry name" value="CELL SURFACE PROTEIN"/>
    <property type="match status" value="1"/>
</dbReference>